<organism evidence="1 2">
    <name type="scientific">Arcicella aurantiaca</name>
    <dbReference type="NCBI Taxonomy" id="591202"/>
    <lineage>
        <taxon>Bacteria</taxon>
        <taxon>Pseudomonadati</taxon>
        <taxon>Bacteroidota</taxon>
        <taxon>Cytophagia</taxon>
        <taxon>Cytophagales</taxon>
        <taxon>Flectobacillaceae</taxon>
        <taxon>Arcicella</taxon>
    </lineage>
</organism>
<dbReference type="EMBL" id="QGGO01000001">
    <property type="protein sequence ID" value="PWK29356.1"/>
    <property type="molecule type" value="Genomic_DNA"/>
</dbReference>
<dbReference type="AlphaFoldDB" id="A0A316EEC2"/>
<proteinExistence type="predicted"/>
<protein>
    <recommendedName>
        <fullName evidence="3">DUF4435 domain-containing protein</fullName>
    </recommendedName>
</protein>
<gene>
    <name evidence="1" type="ORF">LV89_00196</name>
</gene>
<evidence type="ECO:0008006" key="3">
    <source>
        <dbReference type="Google" id="ProtNLM"/>
    </source>
</evidence>
<dbReference type="Proteomes" id="UP000245489">
    <property type="component" value="Unassembled WGS sequence"/>
</dbReference>
<dbReference type="RefSeq" id="WP_109740984.1">
    <property type="nucleotide sequence ID" value="NZ_QGGO01000001.1"/>
</dbReference>
<evidence type="ECO:0000313" key="2">
    <source>
        <dbReference type="Proteomes" id="UP000245489"/>
    </source>
</evidence>
<keyword evidence="2" id="KW-1185">Reference proteome</keyword>
<accession>A0A316EEC2</accession>
<reference evidence="1 2" key="1">
    <citation type="submission" date="2018-05" db="EMBL/GenBank/DDBJ databases">
        <title>Genomic Encyclopedia of Archaeal and Bacterial Type Strains, Phase II (KMG-II): from individual species to whole genera.</title>
        <authorList>
            <person name="Goeker M."/>
        </authorList>
    </citation>
    <scope>NUCLEOTIDE SEQUENCE [LARGE SCALE GENOMIC DNA]</scope>
    <source>
        <strain evidence="1 2">DSM 22214</strain>
    </source>
</reference>
<name>A0A316EEC2_9BACT</name>
<sequence>MKKVQIFVEGVADQKFFQDLLNDWYGIELSLGGFQKANGDIFNVEGKGIFDDKNKMRLIDPMLKLNDTTGVKNLFIFDADTFEIESQNFEKYKSQFPIDHFLLPDNQSNGDLETLLEQIINQDNKVIFDCWDGYESCLKSSKRKNGSFTTPARKTKIYAYLEALLGDSKNQKKKIKETERDYRDKSHWDLNSPALTKLKQFLDQYFQNKS</sequence>
<evidence type="ECO:0000313" key="1">
    <source>
        <dbReference type="EMBL" id="PWK29356.1"/>
    </source>
</evidence>
<dbReference type="Pfam" id="PF11536">
    <property type="entry name" value="DUF3226"/>
    <property type="match status" value="1"/>
</dbReference>
<comment type="caution">
    <text evidence="1">The sequence shown here is derived from an EMBL/GenBank/DDBJ whole genome shotgun (WGS) entry which is preliminary data.</text>
</comment>
<dbReference type="OrthoDB" id="980363at2"/>
<dbReference type="InterPro" id="IPR024508">
    <property type="entry name" value="DUF3226"/>
</dbReference>